<sequence length="85" mass="9901">MSTINSKVDQYGFEREDDFDYETYEKFMSEYLVVLTRRAVKWDKVVDPQHRTRKSIKGIRILLINSINVGHCVGDAVSITVRCCI</sequence>
<proteinExistence type="predicted"/>
<dbReference type="EMBL" id="CACRXK020022486">
    <property type="protein sequence ID" value="CAB4036857.1"/>
    <property type="molecule type" value="Genomic_DNA"/>
</dbReference>
<dbReference type="OrthoDB" id="294251at2759"/>
<protein>
    <submittedName>
        <fullName evidence="1">Uncharacterized protein</fullName>
    </submittedName>
</protein>
<accession>A0A6S7JYC4</accession>
<dbReference type="Proteomes" id="UP001152795">
    <property type="component" value="Unassembled WGS sequence"/>
</dbReference>
<reference evidence="1" key="1">
    <citation type="submission" date="2020-04" db="EMBL/GenBank/DDBJ databases">
        <authorList>
            <person name="Alioto T."/>
            <person name="Alioto T."/>
            <person name="Gomez Garrido J."/>
        </authorList>
    </citation>
    <scope>NUCLEOTIDE SEQUENCE</scope>
    <source>
        <strain evidence="1">A484AB</strain>
    </source>
</reference>
<organism evidence="1 2">
    <name type="scientific">Paramuricea clavata</name>
    <name type="common">Red gorgonian</name>
    <name type="synonym">Violescent sea-whip</name>
    <dbReference type="NCBI Taxonomy" id="317549"/>
    <lineage>
        <taxon>Eukaryota</taxon>
        <taxon>Metazoa</taxon>
        <taxon>Cnidaria</taxon>
        <taxon>Anthozoa</taxon>
        <taxon>Octocorallia</taxon>
        <taxon>Malacalcyonacea</taxon>
        <taxon>Plexauridae</taxon>
        <taxon>Paramuricea</taxon>
    </lineage>
</organism>
<dbReference type="AlphaFoldDB" id="A0A6S7JYC4"/>
<comment type="caution">
    <text evidence="1">The sequence shown here is derived from an EMBL/GenBank/DDBJ whole genome shotgun (WGS) entry which is preliminary data.</text>
</comment>
<gene>
    <name evidence="1" type="ORF">PACLA_8A040446</name>
</gene>
<keyword evidence="2" id="KW-1185">Reference proteome</keyword>
<evidence type="ECO:0000313" key="1">
    <source>
        <dbReference type="EMBL" id="CAB4036857.1"/>
    </source>
</evidence>
<evidence type="ECO:0000313" key="2">
    <source>
        <dbReference type="Proteomes" id="UP001152795"/>
    </source>
</evidence>
<name>A0A6S7JYC4_PARCT</name>